<evidence type="ECO:0000256" key="6">
    <source>
        <dbReference type="ARBA" id="ARBA00022827"/>
    </source>
</evidence>
<keyword evidence="7" id="KW-0560">Oxidoreductase</keyword>
<comment type="catalytic activity">
    <reaction evidence="9">
        <text>a quinone + NADH + H(+) = a quinol + NAD(+)</text>
        <dbReference type="Rhea" id="RHEA:46160"/>
        <dbReference type="ChEBI" id="CHEBI:15378"/>
        <dbReference type="ChEBI" id="CHEBI:24646"/>
        <dbReference type="ChEBI" id="CHEBI:57540"/>
        <dbReference type="ChEBI" id="CHEBI:57945"/>
        <dbReference type="ChEBI" id="CHEBI:132124"/>
        <dbReference type="EC" id="1.6.5.9"/>
    </reaction>
</comment>
<keyword evidence="5" id="KW-0472">Membrane</keyword>
<evidence type="ECO:0000256" key="10">
    <source>
        <dbReference type="ARBA" id="ARBA00049010"/>
    </source>
</evidence>
<evidence type="ECO:0000256" key="8">
    <source>
        <dbReference type="ARBA" id="ARBA00023027"/>
    </source>
</evidence>
<evidence type="ECO:0000256" key="9">
    <source>
        <dbReference type="ARBA" id="ARBA00047599"/>
    </source>
</evidence>
<evidence type="ECO:0000313" key="15">
    <source>
        <dbReference type="Proteomes" id="UP001497392"/>
    </source>
</evidence>
<evidence type="ECO:0000259" key="13">
    <source>
        <dbReference type="Pfam" id="PF22366"/>
    </source>
</evidence>
<keyword evidence="5" id="KW-0999">Mitochondrion inner membrane</keyword>
<evidence type="ECO:0000256" key="3">
    <source>
        <dbReference type="ARBA" id="ARBA00012637"/>
    </source>
</evidence>
<feature type="region of interest" description="Disordered" evidence="11">
    <location>
        <begin position="1"/>
        <end position="24"/>
    </location>
</feature>
<evidence type="ECO:0000313" key="14">
    <source>
        <dbReference type="EMBL" id="CAL5221410.1"/>
    </source>
</evidence>
<evidence type="ECO:0000256" key="7">
    <source>
        <dbReference type="ARBA" id="ARBA00023002"/>
    </source>
</evidence>
<name>A0ABP1FN65_9CHLO</name>
<dbReference type="Gene3D" id="3.50.50.100">
    <property type="match status" value="1"/>
</dbReference>
<dbReference type="EC" id="1.6.5.9" evidence="3"/>
<dbReference type="SUPFAM" id="SSF51905">
    <property type="entry name" value="FAD/NAD(P)-binding domain"/>
    <property type="match status" value="2"/>
</dbReference>
<dbReference type="Pfam" id="PF22366">
    <property type="entry name" value="NDH2_C"/>
    <property type="match status" value="1"/>
</dbReference>
<evidence type="ECO:0000256" key="11">
    <source>
        <dbReference type="SAM" id="MobiDB-lite"/>
    </source>
</evidence>
<evidence type="ECO:0000259" key="12">
    <source>
        <dbReference type="Pfam" id="PF07992"/>
    </source>
</evidence>
<comment type="catalytic activity">
    <reaction evidence="10">
        <text>a ubiquinone + NADH + H(+) = a ubiquinol + NAD(+)</text>
        <dbReference type="Rhea" id="RHEA:23152"/>
        <dbReference type="Rhea" id="RHEA-COMP:9565"/>
        <dbReference type="Rhea" id="RHEA-COMP:9566"/>
        <dbReference type="ChEBI" id="CHEBI:15378"/>
        <dbReference type="ChEBI" id="CHEBI:16389"/>
        <dbReference type="ChEBI" id="CHEBI:17976"/>
        <dbReference type="ChEBI" id="CHEBI:57540"/>
        <dbReference type="ChEBI" id="CHEBI:57945"/>
    </reaction>
</comment>
<dbReference type="PANTHER" id="PTHR43706">
    <property type="entry name" value="NADH DEHYDROGENASE"/>
    <property type="match status" value="1"/>
</dbReference>
<dbReference type="Pfam" id="PF07992">
    <property type="entry name" value="Pyr_redox_2"/>
    <property type="match status" value="1"/>
</dbReference>
<accession>A0ABP1FN65</accession>
<dbReference type="InterPro" id="IPR036188">
    <property type="entry name" value="FAD/NAD-bd_sf"/>
</dbReference>
<keyword evidence="4" id="KW-0285">Flavoprotein</keyword>
<dbReference type="InterPro" id="IPR054585">
    <property type="entry name" value="NDH2-like_C"/>
</dbReference>
<feature type="domain" description="FAD/NAD(P)-binding" evidence="12">
    <location>
        <begin position="113"/>
        <end position="445"/>
    </location>
</feature>
<feature type="compositionally biased region" description="Basic and acidic residues" evidence="11">
    <location>
        <begin position="1"/>
        <end position="10"/>
    </location>
</feature>
<sequence>MTEKITEEIKPAAPKTGPTLGTVRSGADVSLNNCSDNPEAPAFTEWPEEKEWADTIKAKLGDTVSDIGLIAKRTLKRLPNRARITAQINKGMQRANNGDDGQPISLQSNKPIVLVLGSGWAAHSLIKVVDTDKYDVVCVSPRNHFVFTPMLPSSAIGTVEFRSLLEPIRISNPFVTYLEAECTEIDVGKKHALCRAQIAYEDGRRPQFEVIYDIMVCAVGEMTATFGVPGVMEHCYFMKEITDTVGLRRRIGESFELAALPGTTEEDRRKALHFCVVGGGPTGVEFAGTLRDFVRGDLSRKYPELMADVKVTLLQSGQTILTSFTDNLQNRALETFRKTGVDVRLGVRVTEVTANKIKLKDGELIDYGICVWSTGNAARPIVQAISAQIPEQKATMEGRNPASTKLAVDPFLRIEGATDAIALGDCSRMAGRPLPATAQVAGQQGAYIARMINRGYVPGRGGLTVPFPCRRADASANGSQNGAAVDEKYYSKPFQFLSLGAMAYLGSDTAVTQLEAGKAVFDLAGYVSFLLWRSVYVTKQVSTRNRVLILFDWVKTRIFGRDLSVF</sequence>
<dbReference type="InterPro" id="IPR045024">
    <property type="entry name" value="NDH-2"/>
</dbReference>
<keyword evidence="15" id="KW-1185">Reference proteome</keyword>
<feature type="domain" description="External alternative NADH-ubiquinone oxidoreductase-like C-terminal" evidence="13">
    <location>
        <begin position="499"/>
        <end position="562"/>
    </location>
</feature>
<comment type="similarity">
    <text evidence="2">Belongs to the NADH dehydrogenase family.</text>
</comment>
<dbReference type="InterPro" id="IPR023753">
    <property type="entry name" value="FAD/NAD-binding_dom"/>
</dbReference>
<evidence type="ECO:0000256" key="4">
    <source>
        <dbReference type="ARBA" id="ARBA00022630"/>
    </source>
</evidence>
<evidence type="ECO:0000256" key="5">
    <source>
        <dbReference type="ARBA" id="ARBA00022792"/>
    </source>
</evidence>
<gene>
    <name evidence="14" type="primary">g3596</name>
    <name evidence="14" type="ORF">VP750_LOCUS3069</name>
</gene>
<dbReference type="EMBL" id="CAXHTA020000005">
    <property type="protein sequence ID" value="CAL5221410.1"/>
    <property type="molecule type" value="Genomic_DNA"/>
</dbReference>
<organism evidence="14 15">
    <name type="scientific">Coccomyxa viridis</name>
    <dbReference type="NCBI Taxonomy" id="1274662"/>
    <lineage>
        <taxon>Eukaryota</taxon>
        <taxon>Viridiplantae</taxon>
        <taxon>Chlorophyta</taxon>
        <taxon>core chlorophytes</taxon>
        <taxon>Trebouxiophyceae</taxon>
        <taxon>Trebouxiophyceae incertae sedis</taxon>
        <taxon>Coccomyxaceae</taxon>
        <taxon>Coccomyxa</taxon>
    </lineage>
</organism>
<dbReference type="Proteomes" id="UP001497392">
    <property type="component" value="Unassembled WGS sequence"/>
</dbReference>
<comment type="subcellular location">
    <subcellularLocation>
        <location evidence="1">Mitochondrion inner membrane</location>
        <topology evidence="1">Peripheral membrane protein</topology>
    </subcellularLocation>
</comment>
<protein>
    <recommendedName>
        <fullName evidence="3">NADH:ubiquinone reductase (non-electrogenic)</fullName>
        <ecNumber evidence="3">1.6.5.9</ecNumber>
    </recommendedName>
</protein>
<evidence type="ECO:0000256" key="2">
    <source>
        <dbReference type="ARBA" id="ARBA00005272"/>
    </source>
</evidence>
<proteinExistence type="inferred from homology"/>
<evidence type="ECO:0000256" key="1">
    <source>
        <dbReference type="ARBA" id="ARBA00004637"/>
    </source>
</evidence>
<keyword evidence="6" id="KW-0274">FAD</keyword>
<comment type="caution">
    <text evidence="14">The sequence shown here is derived from an EMBL/GenBank/DDBJ whole genome shotgun (WGS) entry which is preliminary data.</text>
</comment>
<keyword evidence="5" id="KW-0496">Mitochondrion</keyword>
<reference evidence="14 15" key="1">
    <citation type="submission" date="2024-06" db="EMBL/GenBank/DDBJ databases">
        <authorList>
            <person name="Kraege A."/>
            <person name="Thomma B."/>
        </authorList>
    </citation>
    <scope>NUCLEOTIDE SEQUENCE [LARGE SCALE GENOMIC DNA]</scope>
</reference>
<dbReference type="PANTHER" id="PTHR43706:SF38">
    <property type="entry name" value="FAD_NAD(P)-BINDING DOMAIN-CONTAINING PROTEIN"/>
    <property type="match status" value="1"/>
</dbReference>
<keyword evidence="8" id="KW-0520">NAD</keyword>